<comment type="caution">
    <text evidence="1">The sequence shown here is derived from an EMBL/GenBank/DDBJ whole genome shotgun (WGS) entry which is preliminary data.</text>
</comment>
<evidence type="ECO:0000313" key="2">
    <source>
        <dbReference type="Proteomes" id="UP000815325"/>
    </source>
</evidence>
<dbReference type="InterPro" id="IPR040521">
    <property type="entry name" value="KDZ"/>
</dbReference>
<sequence>MDVVNKVSHFAHAGNDMNLSPNLKNFLGKGEQEVVERALRGEMDSIKDFRAAHSSQPVNEDDEQADCHSQLRCARQESKVSQMYDINGLLGCTCAHGFAIPNYFCNLPRAEKYTFYMVLLKYMVQECPSLKNVYIDFGCRLSKTWERHLQDLGENVPATANAVRIMMNWLHASSHDLSCQILNNGRFMEGTGWVVGEQIEQLWSLLKDAAGLMRCMTKQSRRDFLELLLSDINDKFTRVVDLLKNKIESMHTKQCELVAWVANIKASAHESGVTDVEVACAEFPRYQLASTASSGPHLLEQQHEDEVAYVRLREMEDAESKLRSIGYTWKASQGTPPGELLLKGSKHSEMSALSRKLADIEVKLKIEIKWDRESDLYKARFEP</sequence>
<dbReference type="EMBL" id="MU070216">
    <property type="protein sequence ID" value="KAF5829014.1"/>
    <property type="molecule type" value="Genomic_DNA"/>
</dbReference>
<dbReference type="Proteomes" id="UP000815325">
    <property type="component" value="Unassembled WGS sequence"/>
</dbReference>
<proteinExistence type="predicted"/>
<dbReference type="Pfam" id="PF18758">
    <property type="entry name" value="KDZ"/>
    <property type="match status" value="1"/>
</dbReference>
<organism evidence="1 2">
    <name type="scientific">Dunaliella salina</name>
    <name type="common">Green alga</name>
    <name type="synonym">Protococcus salinus</name>
    <dbReference type="NCBI Taxonomy" id="3046"/>
    <lineage>
        <taxon>Eukaryota</taxon>
        <taxon>Viridiplantae</taxon>
        <taxon>Chlorophyta</taxon>
        <taxon>core chlorophytes</taxon>
        <taxon>Chlorophyceae</taxon>
        <taxon>CS clade</taxon>
        <taxon>Chlamydomonadales</taxon>
        <taxon>Dunaliellaceae</taxon>
        <taxon>Dunaliella</taxon>
    </lineage>
</organism>
<evidence type="ECO:0000313" key="1">
    <source>
        <dbReference type="EMBL" id="KAF5829014.1"/>
    </source>
</evidence>
<dbReference type="PANTHER" id="PTHR33096:SF1">
    <property type="entry name" value="CXC1-LIKE CYSTEINE CLUSTER ASSOCIATED WITH KDZ TRANSPOSASES DOMAIN-CONTAINING PROTEIN"/>
    <property type="match status" value="1"/>
</dbReference>
<name>A0ABQ7G334_DUNSA</name>
<accession>A0ABQ7G334</accession>
<gene>
    <name evidence="1" type="ORF">DUNSADRAFT_16713</name>
</gene>
<protein>
    <submittedName>
        <fullName evidence="1">Uncharacterized protein</fullName>
    </submittedName>
</protein>
<keyword evidence="2" id="KW-1185">Reference proteome</keyword>
<reference evidence="1" key="1">
    <citation type="submission" date="2017-08" db="EMBL/GenBank/DDBJ databases">
        <authorList>
            <person name="Polle J.E."/>
            <person name="Barry K."/>
            <person name="Cushman J."/>
            <person name="Schmutz J."/>
            <person name="Tran D."/>
            <person name="Hathwaick L.T."/>
            <person name="Yim W.C."/>
            <person name="Jenkins J."/>
            <person name="Mckie-Krisberg Z.M."/>
            <person name="Prochnik S."/>
            <person name="Lindquist E."/>
            <person name="Dockter R.B."/>
            <person name="Adam C."/>
            <person name="Molina H."/>
            <person name="Bunkerborg J."/>
            <person name="Jin E."/>
            <person name="Buchheim M."/>
            <person name="Magnuson J."/>
        </authorList>
    </citation>
    <scope>NUCLEOTIDE SEQUENCE</scope>
    <source>
        <strain evidence="1">CCAP 19/18</strain>
    </source>
</reference>
<dbReference type="PANTHER" id="PTHR33096">
    <property type="entry name" value="CXC2 DOMAIN-CONTAINING PROTEIN"/>
    <property type="match status" value="1"/>
</dbReference>